<evidence type="ECO:0000313" key="2">
    <source>
        <dbReference type="Proteomes" id="UP001224122"/>
    </source>
</evidence>
<dbReference type="RefSeq" id="WP_307408063.1">
    <property type="nucleotide sequence ID" value="NZ_JAUSTW010000003.1"/>
</dbReference>
<name>A0ABT9XUS5_9BACI</name>
<evidence type="ECO:0000313" key="1">
    <source>
        <dbReference type="EMBL" id="MDQ0199310.1"/>
    </source>
</evidence>
<sequence length="192" mass="22740">MSKPSNLGKSHTYVYLDNTLPTYFGLNSGYLDIHTMKYRIFGAVWKLVDGRRYILGYWFADHENEIHCAIQKAGFSAPMISQKNEIDQIYQIIRTEQNKKNWSIRRRLHFLLIMKKPWKELTEGWYVLKSCNDFPMAVTCIQKKRYSIWIEHIKVCETEEDIKEFLSLVNLEHNINLIPGIIGSQFCKQFII</sequence>
<reference evidence="1 2" key="1">
    <citation type="submission" date="2023-07" db="EMBL/GenBank/DDBJ databases">
        <title>Genomic Encyclopedia of Type Strains, Phase IV (KMG-IV): sequencing the most valuable type-strain genomes for metagenomic binning, comparative biology and taxonomic classification.</title>
        <authorList>
            <person name="Goeker M."/>
        </authorList>
    </citation>
    <scope>NUCLEOTIDE SEQUENCE [LARGE SCALE GENOMIC DNA]</scope>
    <source>
        <strain evidence="1 2">DSM 27594</strain>
    </source>
</reference>
<organism evidence="1 2">
    <name type="scientific">Neobacillus ginsengisoli</name>
    <dbReference type="NCBI Taxonomy" id="904295"/>
    <lineage>
        <taxon>Bacteria</taxon>
        <taxon>Bacillati</taxon>
        <taxon>Bacillota</taxon>
        <taxon>Bacilli</taxon>
        <taxon>Bacillales</taxon>
        <taxon>Bacillaceae</taxon>
        <taxon>Neobacillus</taxon>
    </lineage>
</organism>
<evidence type="ECO:0008006" key="3">
    <source>
        <dbReference type="Google" id="ProtNLM"/>
    </source>
</evidence>
<dbReference type="Proteomes" id="UP001224122">
    <property type="component" value="Unassembled WGS sequence"/>
</dbReference>
<gene>
    <name evidence="1" type="ORF">J2S10_002468</name>
</gene>
<protein>
    <recommendedName>
        <fullName evidence="3">Homing endonuclease LAGLIDADG domain-containing protein</fullName>
    </recommendedName>
</protein>
<comment type="caution">
    <text evidence="1">The sequence shown here is derived from an EMBL/GenBank/DDBJ whole genome shotgun (WGS) entry which is preliminary data.</text>
</comment>
<accession>A0ABT9XUS5</accession>
<dbReference type="EMBL" id="JAUSTW010000003">
    <property type="protein sequence ID" value="MDQ0199310.1"/>
    <property type="molecule type" value="Genomic_DNA"/>
</dbReference>
<keyword evidence="2" id="KW-1185">Reference proteome</keyword>
<proteinExistence type="predicted"/>